<dbReference type="AlphaFoldDB" id="A0A9P5PK60"/>
<dbReference type="Proteomes" id="UP000772434">
    <property type="component" value="Unassembled WGS sequence"/>
</dbReference>
<organism evidence="1 2">
    <name type="scientific">Rhodocollybia butyracea</name>
    <dbReference type="NCBI Taxonomy" id="206335"/>
    <lineage>
        <taxon>Eukaryota</taxon>
        <taxon>Fungi</taxon>
        <taxon>Dikarya</taxon>
        <taxon>Basidiomycota</taxon>
        <taxon>Agaricomycotina</taxon>
        <taxon>Agaricomycetes</taxon>
        <taxon>Agaricomycetidae</taxon>
        <taxon>Agaricales</taxon>
        <taxon>Marasmiineae</taxon>
        <taxon>Omphalotaceae</taxon>
        <taxon>Rhodocollybia</taxon>
    </lineage>
</organism>
<evidence type="ECO:0000313" key="2">
    <source>
        <dbReference type="Proteomes" id="UP000772434"/>
    </source>
</evidence>
<dbReference type="OrthoDB" id="2676448at2759"/>
<proteinExistence type="predicted"/>
<accession>A0A9P5PK60</accession>
<name>A0A9P5PK60_9AGAR</name>
<keyword evidence="2" id="KW-1185">Reference proteome</keyword>
<gene>
    <name evidence="1" type="ORF">BDP27DRAFT_1426802</name>
</gene>
<evidence type="ECO:0000313" key="1">
    <source>
        <dbReference type="EMBL" id="KAF9063550.1"/>
    </source>
</evidence>
<dbReference type="EMBL" id="JADNRY010000144">
    <property type="protein sequence ID" value="KAF9063550.1"/>
    <property type="molecule type" value="Genomic_DNA"/>
</dbReference>
<reference evidence="1" key="1">
    <citation type="submission" date="2020-11" db="EMBL/GenBank/DDBJ databases">
        <authorList>
            <consortium name="DOE Joint Genome Institute"/>
            <person name="Ahrendt S."/>
            <person name="Riley R."/>
            <person name="Andreopoulos W."/>
            <person name="Labutti K."/>
            <person name="Pangilinan J."/>
            <person name="Ruiz-Duenas F.J."/>
            <person name="Barrasa J.M."/>
            <person name="Sanchez-Garcia M."/>
            <person name="Camarero S."/>
            <person name="Miyauchi S."/>
            <person name="Serrano A."/>
            <person name="Linde D."/>
            <person name="Babiker R."/>
            <person name="Drula E."/>
            <person name="Ayuso-Fernandez I."/>
            <person name="Pacheco R."/>
            <person name="Padilla G."/>
            <person name="Ferreira P."/>
            <person name="Barriuso J."/>
            <person name="Kellner H."/>
            <person name="Castanera R."/>
            <person name="Alfaro M."/>
            <person name="Ramirez L."/>
            <person name="Pisabarro A.G."/>
            <person name="Kuo A."/>
            <person name="Tritt A."/>
            <person name="Lipzen A."/>
            <person name="He G."/>
            <person name="Yan M."/>
            <person name="Ng V."/>
            <person name="Cullen D."/>
            <person name="Martin F."/>
            <person name="Rosso M.-N."/>
            <person name="Henrissat B."/>
            <person name="Hibbett D."/>
            <person name="Martinez A.T."/>
            <person name="Grigoriev I.V."/>
        </authorList>
    </citation>
    <scope>NUCLEOTIDE SEQUENCE</scope>
    <source>
        <strain evidence="1">AH 40177</strain>
    </source>
</reference>
<protein>
    <submittedName>
        <fullName evidence="1">Uncharacterized protein</fullName>
    </submittedName>
</protein>
<sequence length="173" mass="20533">MARLNVAGTGYKLRKHIANAMKTRSKAIQTAVAMFNEAASALNPPQQAFDILWDAREDVCQRKWATSSNRLLMHDFFHLIRAEEELDNLHLEIQHLLTYMRDKEDEILGEVAKLDSEIGLQLRRYWWERAWYNHLHYKRLNTIKKLPGFQPKNLCYFKCGTRVSNVDIRMERW</sequence>
<comment type="caution">
    <text evidence="1">The sequence shown here is derived from an EMBL/GenBank/DDBJ whole genome shotgun (WGS) entry which is preliminary data.</text>
</comment>